<organism evidence="2 3">
    <name type="scientific">Lentibacillus halodurans</name>
    <dbReference type="NCBI Taxonomy" id="237679"/>
    <lineage>
        <taxon>Bacteria</taxon>
        <taxon>Bacillati</taxon>
        <taxon>Bacillota</taxon>
        <taxon>Bacilli</taxon>
        <taxon>Bacillales</taxon>
        <taxon>Bacillaceae</taxon>
        <taxon>Lentibacillus</taxon>
    </lineage>
</organism>
<dbReference type="GO" id="GO:0016787">
    <property type="term" value="F:hydrolase activity"/>
    <property type="evidence" value="ECO:0007669"/>
    <property type="project" value="UniProtKB-KW"/>
</dbReference>
<dbReference type="InterPro" id="IPR052159">
    <property type="entry name" value="Competence_DNA_uptake"/>
</dbReference>
<keyword evidence="2" id="KW-0378">Hydrolase</keyword>
<dbReference type="Gene3D" id="3.60.15.10">
    <property type="entry name" value="Ribonuclease Z/Hydroxyacylglutathione hydrolase-like"/>
    <property type="match status" value="1"/>
</dbReference>
<dbReference type="SUPFAM" id="SSF56281">
    <property type="entry name" value="Metallo-hydrolase/oxidoreductase"/>
    <property type="match status" value="1"/>
</dbReference>
<feature type="domain" description="Metallo-beta-lactamase" evidence="1">
    <location>
        <begin position="41"/>
        <end position="234"/>
    </location>
</feature>
<dbReference type="AlphaFoldDB" id="A0A1I0YTL5"/>
<dbReference type="Pfam" id="PF00753">
    <property type="entry name" value="Lactamase_B"/>
    <property type="match status" value="1"/>
</dbReference>
<keyword evidence="3" id="KW-1185">Reference proteome</keyword>
<dbReference type="CDD" id="cd07731">
    <property type="entry name" value="ComA-like_MBL-fold"/>
    <property type="match status" value="1"/>
</dbReference>
<evidence type="ECO:0000313" key="3">
    <source>
        <dbReference type="Proteomes" id="UP000198642"/>
    </source>
</evidence>
<dbReference type="InterPro" id="IPR036866">
    <property type="entry name" value="RibonucZ/Hydroxyglut_hydro"/>
</dbReference>
<dbReference type="Proteomes" id="UP000198642">
    <property type="component" value="Unassembled WGS sequence"/>
</dbReference>
<dbReference type="SMART" id="SM00849">
    <property type="entry name" value="Lactamase_B"/>
    <property type="match status" value="1"/>
</dbReference>
<dbReference type="PANTHER" id="PTHR30619">
    <property type="entry name" value="DNA INTERNALIZATION/COMPETENCE PROTEIN COMEC/REC2"/>
    <property type="match status" value="1"/>
</dbReference>
<proteinExistence type="predicted"/>
<accession>A0A1I0YTL5</accession>
<gene>
    <name evidence="2" type="ORF">SAMN04488072_108170</name>
</gene>
<reference evidence="2 3" key="1">
    <citation type="submission" date="2016-10" db="EMBL/GenBank/DDBJ databases">
        <authorList>
            <person name="de Groot N.N."/>
        </authorList>
    </citation>
    <scope>NUCLEOTIDE SEQUENCE [LARGE SCALE GENOMIC DNA]</scope>
    <source>
        <strain evidence="2 3">CGMCC 1.3702</strain>
    </source>
</reference>
<dbReference type="InterPro" id="IPR035681">
    <property type="entry name" value="ComA-like_MBL"/>
</dbReference>
<protein>
    <submittedName>
        <fullName evidence="2">Metal-dependent hydrolase, beta-lactamase superfamily II</fullName>
    </submittedName>
</protein>
<name>A0A1I0YTL5_9BACI</name>
<evidence type="ECO:0000313" key="2">
    <source>
        <dbReference type="EMBL" id="SFB16634.1"/>
    </source>
</evidence>
<sequence length="289" mass="32331">MQQRITLLIMILLTAVTIIPSAYIDAREQPDMDVHFINVGQGDSILVQTPSEKNILIDGGPPRAGKKVAAFLKEQNVEKLDLVIATHPDIDHIGGLTEVMKTFEVDRIMDTGKIHSTRTYAQYISQILKRQIPVEIADRNDLIKIDPLLKMRILNTHAGSKTNNESSIVLKITFHKMDILLMSDVEKEQEKKLMEKHDLDSEILKVAHHGSHTSTSLEFLQAVSPNAAVLTYGKKNEYGHPVDHVMENLHKVDTAIYPTAVFGDITIRTDGKGFVIFNEKRPASNLRAG</sequence>
<dbReference type="EMBL" id="FOJW01000008">
    <property type="protein sequence ID" value="SFB16634.1"/>
    <property type="molecule type" value="Genomic_DNA"/>
</dbReference>
<dbReference type="OrthoDB" id="9761531at2"/>
<dbReference type="PANTHER" id="PTHR30619:SF7">
    <property type="entry name" value="BETA-LACTAMASE DOMAIN PROTEIN"/>
    <property type="match status" value="1"/>
</dbReference>
<dbReference type="STRING" id="237679.SAMN04488072_108170"/>
<evidence type="ECO:0000259" key="1">
    <source>
        <dbReference type="SMART" id="SM00849"/>
    </source>
</evidence>
<dbReference type="InterPro" id="IPR001279">
    <property type="entry name" value="Metallo-B-lactamas"/>
</dbReference>